<proteinExistence type="predicted"/>
<reference evidence="2" key="1">
    <citation type="submission" date="2022-06" db="EMBL/GenBank/DDBJ databases">
        <title>Dynamics of rice microbiomes reveals core vertical transmitted seed endophytes.</title>
        <authorList>
            <person name="Liao K."/>
            <person name="Zhang X."/>
        </authorList>
    </citation>
    <scope>NUCLEOTIDE SEQUENCE</scope>
    <source>
        <strain evidence="2">JT1-17</strain>
    </source>
</reference>
<dbReference type="Proteomes" id="UP001208888">
    <property type="component" value="Unassembled WGS sequence"/>
</dbReference>
<protein>
    <submittedName>
        <fullName evidence="2">Uncharacterized protein</fullName>
    </submittedName>
</protein>
<dbReference type="AlphaFoldDB" id="A0AAJ1FUM6"/>
<evidence type="ECO:0000313" key="2">
    <source>
        <dbReference type="EMBL" id="MCW0346470.1"/>
    </source>
</evidence>
<sequence>MKCRSILLQHCYYRQWSAKVHPANFFAGDSGHHDADEAKGQTISPGPGINDRDWLNLLQRE</sequence>
<evidence type="ECO:0000256" key="1">
    <source>
        <dbReference type="SAM" id="MobiDB-lite"/>
    </source>
</evidence>
<feature type="region of interest" description="Disordered" evidence="1">
    <location>
        <begin position="29"/>
        <end position="52"/>
    </location>
</feature>
<feature type="compositionally biased region" description="Basic and acidic residues" evidence="1">
    <location>
        <begin position="30"/>
        <end position="39"/>
    </location>
</feature>
<gene>
    <name evidence="2" type="ORF">NB703_004563</name>
</gene>
<dbReference type="EMBL" id="JANFVX010000035">
    <property type="protein sequence ID" value="MCW0346470.1"/>
    <property type="molecule type" value="Genomic_DNA"/>
</dbReference>
<evidence type="ECO:0000313" key="3">
    <source>
        <dbReference type="Proteomes" id="UP001208888"/>
    </source>
</evidence>
<name>A0AAJ1FUM6_PANAN</name>
<comment type="caution">
    <text evidence="2">The sequence shown here is derived from an EMBL/GenBank/DDBJ whole genome shotgun (WGS) entry which is preliminary data.</text>
</comment>
<organism evidence="2 3">
    <name type="scientific">Pantoea ananas</name>
    <name type="common">Erwinia uredovora</name>
    <dbReference type="NCBI Taxonomy" id="553"/>
    <lineage>
        <taxon>Bacteria</taxon>
        <taxon>Pseudomonadati</taxon>
        <taxon>Pseudomonadota</taxon>
        <taxon>Gammaproteobacteria</taxon>
        <taxon>Enterobacterales</taxon>
        <taxon>Erwiniaceae</taxon>
        <taxon>Pantoea</taxon>
    </lineage>
</organism>
<accession>A0AAJ1FUM6</accession>